<proteinExistence type="predicted"/>
<feature type="signal peptide" evidence="1">
    <location>
        <begin position="1"/>
        <end position="18"/>
    </location>
</feature>
<dbReference type="OrthoDB" id="7741811at2"/>
<dbReference type="Proteomes" id="UP000324285">
    <property type="component" value="Chromosome"/>
</dbReference>
<gene>
    <name evidence="2" type="ORF">E4T21_16035</name>
</gene>
<keyword evidence="3" id="KW-1185">Reference proteome</keyword>
<name>A0A5C1NKH3_9GAMM</name>
<accession>A0A5C1NKH3</accession>
<protein>
    <recommendedName>
        <fullName evidence="4">DUF4412 domain-containing protein</fullName>
    </recommendedName>
</protein>
<evidence type="ECO:0000256" key="1">
    <source>
        <dbReference type="SAM" id="SignalP"/>
    </source>
</evidence>
<evidence type="ECO:0008006" key="4">
    <source>
        <dbReference type="Google" id="ProtNLM"/>
    </source>
</evidence>
<dbReference type="EMBL" id="CP038437">
    <property type="protein sequence ID" value="QEM82887.1"/>
    <property type="molecule type" value="Genomic_DNA"/>
</dbReference>
<feature type="chain" id="PRO_5022903724" description="DUF4412 domain-containing protein" evidence="1">
    <location>
        <begin position="19"/>
        <end position="221"/>
    </location>
</feature>
<dbReference type="KEGG" id="hbh:E4T21_16035"/>
<dbReference type="AlphaFoldDB" id="A0A5C1NKH3"/>
<reference evidence="2" key="1">
    <citation type="submission" date="2021-02" db="EMBL/GenBank/DDBJ databases">
        <title>Strain Y2R2, a novel species of the genus Halomonas.</title>
        <authorList>
            <person name="Huang H."/>
        </authorList>
    </citation>
    <scope>NUCLEOTIDE SEQUENCE</scope>
    <source>
        <strain evidence="2">Y2R2</strain>
    </source>
</reference>
<sequence>MRRVISALLMCIPLSALADGQASLIDGKGDPSSAVEVRWAGDQMRVDFPRHASKGYLLMQGNNGYLVTNISGQPLALDIRDAQALAGQLGSDKAASLSSYQARSVSALSPTGASEVVAGIQGQVYRLDWVTQEGENRQDQLVLSDAPEAQELLTMFDRYQTNLTGHADPVAAMLRERGLGILRFGDKFQVASLSSTTPDTSLFAMPAKSGGLNDLLKSMIQ</sequence>
<organism evidence="2 3">
    <name type="scientific">Halomonas binhaiensis</name>
    <dbReference type="NCBI Taxonomy" id="2562282"/>
    <lineage>
        <taxon>Bacteria</taxon>
        <taxon>Pseudomonadati</taxon>
        <taxon>Pseudomonadota</taxon>
        <taxon>Gammaproteobacteria</taxon>
        <taxon>Oceanospirillales</taxon>
        <taxon>Halomonadaceae</taxon>
        <taxon>Halomonas</taxon>
    </lineage>
</organism>
<evidence type="ECO:0000313" key="2">
    <source>
        <dbReference type="EMBL" id="QEM82887.1"/>
    </source>
</evidence>
<evidence type="ECO:0000313" key="3">
    <source>
        <dbReference type="Proteomes" id="UP000324285"/>
    </source>
</evidence>
<dbReference type="RefSeq" id="WP_149286009.1">
    <property type="nucleotide sequence ID" value="NZ_CP038437.2"/>
</dbReference>
<keyword evidence="1" id="KW-0732">Signal</keyword>